<feature type="region of interest" description="Disordered" evidence="1">
    <location>
        <begin position="37"/>
        <end position="66"/>
    </location>
</feature>
<dbReference type="InterPro" id="IPR010994">
    <property type="entry name" value="RuvA_2-like"/>
</dbReference>
<protein>
    <recommendedName>
        <fullName evidence="2">Helix-hairpin-helix DNA-binding motif class 1 domain-containing protein</fullName>
    </recommendedName>
</protein>
<reference evidence="3" key="1">
    <citation type="submission" date="2018-08" db="EMBL/GenBank/DDBJ databases">
        <title>A genome reference for cultivated species of the human gut microbiota.</title>
        <authorList>
            <person name="Zou Y."/>
            <person name="Xue W."/>
            <person name="Luo G."/>
        </authorList>
    </citation>
    <scope>NUCLEOTIDE SEQUENCE [LARGE SCALE GENOMIC DNA]</scope>
    <source>
        <strain evidence="3">TF05-5AC</strain>
    </source>
</reference>
<dbReference type="Proteomes" id="UP000260812">
    <property type="component" value="Unassembled WGS sequence"/>
</dbReference>
<dbReference type="PANTHER" id="PTHR21180">
    <property type="entry name" value="ENDONUCLEASE/EXONUCLEASE/PHOSPHATASE FAMILY DOMAIN-CONTAINING PROTEIN 1"/>
    <property type="match status" value="1"/>
</dbReference>
<dbReference type="PANTHER" id="PTHR21180:SF32">
    <property type="entry name" value="ENDONUCLEASE_EXONUCLEASE_PHOSPHATASE FAMILY DOMAIN-CONTAINING PROTEIN 1"/>
    <property type="match status" value="1"/>
</dbReference>
<dbReference type="NCBIfam" id="TIGR00426">
    <property type="entry name" value="competence protein ComEA helix-hairpin-helix repeat region"/>
    <property type="match status" value="1"/>
</dbReference>
<comment type="caution">
    <text evidence="3">The sequence shown here is derived from an EMBL/GenBank/DDBJ whole genome shotgun (WGS) entry which is preliminary data.</text>
</comment>
<dbReference type="Gene3D" id="1.10.150.280">
    <property type="entry name" value="AF1531-like domain"/>
    <property type="match status" value="1"/>
</dbReference>
<dbReference type="PROSITE" id="PS51257">
    <property type="entry name" value="PROKAR_LIPOPROTEIN"/>
    <property type="match status" value="1"/>
</dbReference>
<dbReference type="GeneID" id="97987251"/>
<dbReference type="Pfam" id="PF10531">
    <property type="entry name" value="SLBB"/>
    <property type="match status" value="1"/>
</dbReference>
<organism evidence="3 4">
    <name type="scientific">Eisenbergiella massiliensis</name>
    <dbReference type="NCBI Taxonomy" id="1720294"/>
    <lineage>
        <taxon>Bacteria</taxon>
        <taxon>Bacillati</taxon>
        <taxon>Bacillota</taxon>
        <taxon>Clostridia</taxon>
        <taxon>Lachnospirales</taxon>
        <taxon>Lachnospiraceae</taxon>
        <taxon>Eisenbergiella</taxon>
    </lineage>
</organism>
<dbReference type="GO" id="GO:0015627">
    <property type="term" value="C:type II protein secretion system complex"/>
    <property type="evidence" value="ECO:0007669"/>
    <property type="project" value="TreeGrafter"/>
</dbReference>
<evidence type="ECO:0000313" key="3">
    <source>
        <dbReference type="EMBL" id="RGE60923.1"/>
    </source>
</evidence>
<dbReference type="InterPro" id="IPR004509">
    <property type="entry name" value="Competence_ComEA_HhH"/>
</dbReference>
<keyword evidence="4" id="KW-1185">Reference proteome</keyword>
<dbReference type="GO" id="GO:0006281">
    <property type="term" value="P:DNA repair"/>
    <property type="evidence" value="ECO:0007669"/>
    <property type="project" value="InterPro"/>
</dbReference>
<dbReference type="GO" id="GO:0003677">
    <property type="term" value="F:DNA binding"/>
    <property type="evidence" value="ECO:0007669"/>
    <property type="project" value="InterPro"/>
</dbReference>
<evidence type="ECO:0000259" key="2">
    <source>
        <dbReference type="SMART" id="SM00278"/>
    </source>
</evidence>
<sequence>MSNCRITPVLVLVLVFSFMFGGCGRDMDLRELSQDQVPAGAGEEDDAGEGAAGEAEAFPGAGGSGGEDVSGEAECVIHICGAVAVPGVYRLPAGSRVVDAVEAAGGLAEDAAERGVNQAAPISDGMQIVIPTLEEAEQGIFSPDGVMEENGSGKDGLVDINTADAAELMTLPGIGQTRADAIVAYRQQNGKFQSIEDIMKVDGIKEGSFAKLKDRICVRQ</sequence>
<accession>A0A3E3I5K1</accession>
<name>A0A3E3I5K1_9FIRM</name>
<dbReference type="EMBL" id="QVLV01000006">
    <property type="protein sequence ID" value="RGE60923.1"/>
    <property type="molecule type" value="Genomic_DNA"/>
</dbReference>
<proteinExistence type="predicted"/>
<dbReference type="Gene3D" id="3.10.560.10">
    <property type="entry name" value="Outer membrane lipoprotein wza domain like"/>
    <property type="match status" value="1"/>
</dbReference>
<gene>
    <name evidence="3" type="ORF">DXC51_10270</name>
</gene>
<dbReference type="GO" id="GO:0015628">
    <property type="term" value="P:protein secretion by the type II secretion system"/>
    <property type="evidence" value="ECO:0007669"/>
    <property type="project" value="TreeGrafter"/>
</dbReference>
<dbReference type="InterPro" id="IPR051675">
    <property type="entry name" value="Endo/Exo/Phosphatase_dom_1"/>
</dbReference>
<feature type="domain" description="Helix-hairpin-helix DNA-binding motif class 1" evidence="2">
    <location>
        <begin position="166"/>
        <end position="185"/>
    </location>
</feature>
<dbReference type="Pfam" id="PF12836">
    <property type="entry name" value="HHH_3"/>
    <property type="match status" value="1"/>
</dbReference>
<dbReference type="AlphaFoldDB" id="A0A3E3I5K1"/>
<dbReference type="SUPFAM" id="SSF47781">
    <property type="entry name" value="RuvA domain 2-like"/>
    <property type="match status" value="1"/>
</dbReference>
<evidence type="ECO:0000256" key="1">
    <source>
        <dbReference type="SAM" id="MobiDB-lite"/>
    </source>
</evidence>
<dbReference type="RefSeq" id="WP_117544462.1">
    <property type="nucleotide sequence ID" value="NZ_QVLV01000006.1"/>
</dbReference>
<evidence type="ECO:0000313" key="4">
    <source>
        <dbReference type="Proteomes" id="UP000260812"/>
    </source>
</evidence>
<feature type="domain" description="Helix-hairpin-helix DNA-binding motif class 1" evidence="2">
    <location>
        <begin position="196"/>
        <end position="215"/>
    </location>
</feature>
<dbReference type="SMART" id="SM00278">
    <property type="entry name" value="HhH1"/>
    <property type="match status" value="2"/>
</dbReference>
<dbReference type="InterPro" id="IPR003583">
    <property type="entry name" value="Hlx-hairpin-Hlx_DNA-bd_motif"/>
</dbReference>
<dbReference type="InterPro" id="IPR019554">
    <property type="entry name" value="Soluble_ligand-bd"/>
</dbReference>